<dbReference type="EMBL" id="VSRR010003797">
    <property type="protein sequence ID" value="MPC37493.1"/>
    <property type="molecule type" value="Genomic_DNA"/>
</dbReference>
<evidence type="ECO:0000313" key="1">
    <source>
        <dbReference type="EMBL" id="MPC37493.1"/>
    </source>
</evidence>
<sequence>MYSYLVWVSLDYNHFWYVTPVLMSGQCSSEIHHCLDNIHTFVLVDPLCHSAQRVFDSTRGGAGCGRREEERGGVLHGKVIRKLTGSNRIHLVNPSLNNANFRIRKLLNVEVCIMKERRFSDGFVFHPSDKH</sequence>
<keyword evidence="2" id="KW-1185">Reference proteome</keyword>
<gene>
    <name evidence="1" type="ORF">E2C01_030974</name>
</gene>
<comment type="caution">
    <text evidence="1">The sequence shown here is derived from an EMBL/GenBank/DDBJ whole genome shotgun (WGS) entry which is preliminary data.</text>
</comment>
<organism evidence="1 2">
    <name type="scientific">Portunus trituberculatus</name>
    <name type="common">Swimming crab</name>
    <name type="synonym">Neptunus trituberculatus</name>
    <dbReference type="NCBI Taxonomy" id="210409"/>
    <lineage>
        <taxon>Eukaryota</taxon>
        <taxon>Metazoa</taxon>
        <taxon>Ecdysozoa</taxon>
        <taxon>Arthropoda</taxon>
        <taxon>Crustacea</taxon>
        <taxon>Multicrustacea</taxon>
        <taxon>Malacostraca</taxon>
        <taxon>Eumalacostraca</taxon>
        <taxon>Eucarida</taxon>
        <taxon>Decapoda</taxon>
        <taxon>Pleocyemata</taxon>
        <taxon>Brachyura</taxon>
        <taxon>Eubrachyura</taxon>
        <taxon>Portunoidea</taxon>
        <taxon>Portunidae</taxon>
        <taxon>Portuninae</taxon>
        <taxon>Portunus</taxon>
    </lineage>
</organism>
<proteinExistence type="predicted"/>
<dbReference type="Proteomes" id="UP000324222">
    <property type="component" value="Unassembled WGS sequence"/>
</dbReference>
<dbReference type="AlphaFoldDB" id="A0A5B7EXB2"/>
<accession>A0A5B7EXB2</accession>
<protein>
    <submittedName>
        <fullName evidence="1">Uncharacterized protein</fullName>
    </submittedName>
</protein>
<name>A0A5B7EXB2_PORTR</name>
<reference evidence="1 2" key="1">
    <citation type="submission" date="2019-05" db="EMBL/GenBank/DDBJ databases">
        <title>Another draft genome of Portunus trituberculatus and its Hox gene families provides insights of decapod evolution.</title>
        <authorList>
            <person name="Jeong J.-H."/>
            <person name="Song I."/>
            <person name="Kim S."/>
            <person name="Choi T."/>
            <person name="Kim D."/>
            <person name="Ryu S."/>
            <person name="Kim W."/>
        </authorList>
    </citation>
    <scope>NUCLEOTIDE SEQUENCE [LARGE SCALE GENOMIC DNA]</scope>
    <source>
        <tissue evidence="1">Muscle</tissue>
    </source>
</reference>
<evidence type="ECO:0000313" key="2">
    <source>
        <dbReference type="Proteomes" id="UP000324222"/>
    </source>
</evidence>